<comment type="similarity">
    <text evidence="1">Belongs to the Fur family.</text>
</comment>
<dbReference type="InterPro" id="IPR036388">
    <property type="entry name" value="WH-like_DNA-bd_sf"/>
</dbReference>
<gene>
    <name evidence="7" type="ORF">PSDVSF_13650</name>
</gene>
<keyword evidence="6" id="KW-0804">Transcription</keyword>
<evidence type="ECO:0000256" key="3">
    <source>
        <dbReference type="ARBA" id="ARBA00022833"/>
    </source>
</evidence>
<name>A0ABM7P5G1_9BACT</name>
<dbReference type="InterPro" id="IPR043135">
    <property type="entry name" value="Fur_C"/>
</dbReference>
<organism evidence="7 8">
    <name type="scientific">Pseudodesulfovibrio sediminis</name>
    <dbReference type="NCBI Taxonomy" id="2810563"/>
    <lineage>
        <taxon>Bacteria</taxon>
        <taxon>Pseudomonadati</taxon>
        <taxon>Thermodesulfobacteriota</taxon>
        <taxon>Desulfovibrionia</taxon>
        <taxon>Desulfovibrionales</taxon>
        <taxon>Desulfovibrionaceae</taxon>
    </lineage>
</organism>
<reference evidence="7" key="1">
    <citation type="journal article" date="2022" name="Arch. Microbiol.">
        <title>Pseudodesulfovibrio sediminis sp. nov., a mesophilic and neutrophilic sulfate-reducing bacterium isolated from sediment of a brackish lake.</title>
        <authorList>
            <person name="Takahashi A."/>
            <person name="Kojima H."/>
            <person name="Watanabe M."/>
            <person name="Fukui M."/>
        </authorList>
    </citation>
    <scope>NUCLEOTIDE SEQUENCE</scope>
    <source>
        <strain evidence="7">SF6</strain>
    </source>
</reference>
<dbReference type="PANTHER" id="PTHR33202:SF7">
    <property type="entry name" value="FERRIC UPTAKE REGULATION PROTEIN"/>
    <property type="match status" value="1"/>
</dbReference>
<proteinExistence type="inferred from homology"/>
<keyword evidence="3" id="KW-0862">Zinc</keyword>
<dbReference type="InterPro" id="IPR002481">
    <property type="entry name" value="FUR"/>
</dbReference>
<evidence type="ECO:0000256" key="4">
    <source>
        <dbReference type="ARBA" id="ARBA00023015"/>
    </source>
</evidence>
<evidence type="ECO:0000313" key="7">
    <source>
        <dbReference type="EMBL" id="BCS88123.1"/>
    </source>
</evidence>
<dbReference type="CDD" id="cd07153">
    <property type="entry name" value="Fur_like"/>
    <property type="match status" value="1"/>
</dbReference>
<evidence type="ECO:0000313" key="8">
    <source>
        <dbReference type="Proteomes" id="UP001053296"/>
    </source>
</evidence>
<dbReference type="PANTHER" id="PTHR33202">
    <property type="entry name" value="ZINC UPTAKE REGULATION PROTEIN"/>
    <property type="match status" value="1"/>
</dbReference>
<evidence type="ECO:0000256" key="2">
    <source>
        <dbReference type="ARBA" id="ARBA00022491"/>
    </source>
</evidence>
<dbReference type="Gene3D" id="3.30.1490.190">
    <property type="match status" value="1"/>
</dbReference>
<dbReference type="Proteomes" id="UP001053296">
    <property type="component" value="Chromosome"/>
</dbReference>
<protein>
    <submittedName>
        <fullName evidence="7">Transcriptional repressor</fullName>
    </submittedName>
</protein>
<keyword evidence="8" id="KW-1185">Reference proteome</keyword>
<sequence>MPSVDKRQSAFGQRTEHSGCPYARALQRRRFKRTMQREVIWDVLCRTEGHPTPDDLFAETINLGHKLSMATIYRTLRLFRQNGLVRRVEFGDGQSRYEQLRDAAQHLHLVCDRCGRTLDVADPAVIDRYRELADTYAFRIHQQATCLYGICDACRKKAMTNLRENHHD</sequence>
<evidence type="ECO:0000256" key="6">
    <source>
        <dbReference type="ARBA" id="ARBA00023163"/>
    </source>
</evidence>
<evidence type="ECO:0000256" key="1">
    <source>
        <dbReference type="ARBA" id="ARBA00007957"/>
    </source>
</evidence>
<keyword evidence="4" id="KW-0805">Transcription regulation</keyword>
<keyword evidence="2" id="KW-0678">Repressor</keyword>
<dbReference type="InterPro" id="IPR036390">
    <property type="entry name" value="WH_DNA-bd_sf"/>
</dbReference>
<dbReference type="EMBL" id="AP024485">
    <property type="protein sequence ID" value="BCS88123.1"/>
    <property type="molecule type" value="Genomic_DNA"/>
</dbReference>
<dbReference type="Pfam" id="PF01475">
    <property type="entry name" value="FUR"/>
    <property type="match status" value="1"/>
</dbReference>
<dbReference type="SUPFAM" id="SSF46785">
    <property type="entry name" value="Winged helix' DNA-binding domain"/>
    <property type="match status" value="1"/>
</dbReference>
<keyword evidence="5" id="KW-0238">DNA-binding</keyword>
<dbReference type="RefSeq" id="WP_229595484.1">
    <property type="nucleotide sequence ID" value="NZ_AP024485.1"/>
</dbReference>
<dbReference type="Gene3D" id="1.10.10.10">
    <property type="entry name" value="Winged helix-like DNA-binding domain superfamily/Winged helix DNA-binding domain"/>
    <property type="match status" value="1"/>
</dbReference>
<evidence type="ECO:0000256" key="5">
    <source>
        <dbReference type="ARBA" id="ARBA00023125"/>
    </source>
</evidence>
<accession>A0ABM7P5G1</accession>